<dbReference type="RefSeq" id="WP_188954047.1">
    <property type="nucleotide sequence ID" value="NZ_BMIB01000003.1"/>
</dbReference>
<dbReference type="Gene3D" id="3.90.1340.10">
    <property type="entry name" value="Phage tail collar domain"/>
    <property type="match status" value="1"/>
</dbReference>
<dbReference type="AlphaFoldDB" id="A0A917MWU3"/>
<dbReference type="InterPro" id="IPR011083">
    <property type="entry name" value="Phage_tail_collar_dom"/>
</dbReference>
<dbReference type="SUPFAM" id="SSF88874">
    <property type="entry name" value="Receptor-binding domain of short tail fibre protein gp12"/>
    <property type="match status" value="1"/>
</dbReference>
<sequence length="202" mass="20556">MDGTIGEIRMFGGTFAPAGWMLCQGQQLSLSDYQALYTIIGTTYGGDGQTSFLLPNISSRSVVGAGQGTGLSNYILGQVSGTEGVTLLQSQLPAHTHTPTIQTETVTPAATVTLSGTNTGGNGTTPAGSLYGTDNNLPLYATPGSATPVAMAANAVTINSFAGPLPTVTVGVAGSSLPHNNIQPYTAVNFIICVLGIYPSRN</sequence>
<evidence type="ECO:0000313" key="3">
    <source>
        <dbReference type="Proteomes" id="UP000627292"/>
    </source>
</evidence>
<accession>A0A917MWU3</accession>
<keyword evidence="3" id="KW-1185">Reference proteome</keyword>
<protein>
    <submittedName>
        <fullName evidence="2">Microcystin dependent MdpB family protein</fullName>
    </submittedName>
</protein>
<organism evidence="2 3">
    <name type="scientific">Filimonas zeae</name>
    <dbReference type="NCBI Taxonomy" id="1737353"/>
    <lineage>
        <taxon>Bacteria</taxon>
        <taxon>Pseudomonadati</taxon>
        <taxon>Bacteroidota</taxon>
        <taxon>Chitinophagia</taxon>
        <taxon>Chitinophagales</taxon>
        <taxon>Chitinophagaceae</taxon>
        <taxon>Filimonas</taxon>
    </lineage>
</organism>
<reference evidence="2" key="1">
    <citation type="journal article" date="2014" name="Int. J. Syst. Evol. Microbiol.">
        <title>Complete genome sequence of Corynebacterium casei LMG S-19264T (=DSM 44701T), isolated from a smear-ripened cheese.</title>
        <authorList>
            <consortium name="US DOE Joint Genome Institute (JGI-PGF)"/>
            <person name="Walter F."/>
            <person name="Albersmeier A."/>
            <person name="Kalinowski J."/>
            <person name="Ruckert C."/>
        </authorList>
    </citation>
    <scope>NUCLEOTIDE SEQUENCE</scope>
    <source>
        <strain evidence="2">CGMCC 1.15290</strain>
    </source>
</reference>
<name>A0A917MWU3_9BACT</name>
<dbReference type="Proteomes" id="UP000627292">
    <property type="component" value="Unassembled WGS sequence"/>
</dbReference>
<evidence type="ECO:0000259" key="1">
    <source>
        <dbReference type="Pfam" id="PF07484"/>
    </source>
</evidence>
<dbReference type="EMBL" id="BMIB01000003">
    <property type="protein sequence ID" value="GGH72100.1"/>
    <property type="molecule type" value="Genomic_DNA"/>
</dbReference>
<reference evidence="2" key="2">
    <citation type="submission" date="2020-09" db="EMBL/GenBank/DDBJ databases">
        <authorList>
            <person name="Sun Q."/>
            <person name="Zhou Y."/>
        </authorList>
    </citation>
    <scope>NUCLEOTIDE SEQUENCE</scope>
    <source>
        <strain evidence="2">CGMCC 1.15290</strain>
    </source>
</reference>
<proteinExistence type="predicted"/>
<gene>
    <name evidence="2" type="ORF">GCM10011379_32170</name>
</gene>
<dbReference type="InterPro" id="IPR037053">
    <property type="entry name" value="Phage_tail_collar_dom_sf"/>
</dbReference>
<evidence type="ECO:0000313" key="2">
    <source>
        <dbReference type="EMBL" id="GGH72100.1"/>
    </source>
</evidence>
<comment type="caution">
    <text evidence="2">The sequence shown here is derived from an EMBL/GenBank/DDBJ whole genome shotgun (WGS) entry which is preliminary data.</text>
</comment>
<dbReference type="Pfam" id="PF07484">
    <property type="entry name" value="Collar"/>
    <property type="match status" value="1"/>
</dbReference>
<feature type="domain" description="Phage tail collar" evidence="1">
    <location>
        <begin position="6"/>
        <end position="61"/>
    </location>
</feature>